<dbReference type="RefSeq" id="WP_120812821.1">
    <property type="nucleotide sequence ID" value="NZ_RBID01000020.1"/>
</dbReference>
<proteinExistence type="predicted"/>
<gene>
    <name evidence="8" type="ORF">C8E02_3440</name>
</gene>
<dbReference type="SUPFAM" id="SSF103481">
    <property type="entry name" value="Multidrug resistance efflux transporter EmrE"/>
    <property type="match status" value="2"/>
</dbReference>
<evidence type="ECO:0000256" key="4">
    <source>
        <dbReference type="ARBA" id="ARBA00022989"/>
    </source>
</evidence>
<feature type="transmembrane region" description="Helical" evidence="6">
    <location>
        <begin position="85"/>
        <end position="106"/>
    </location>
</feature>
<sequence>MSTLNPARRLAANLAALSASRWLPYALFAGLVTMWAYNYVVMKVTLQAATPITHLIIRTTIGSLTLFGVLLARGHGLKPQRLKQTLQVGLTTTFAYGLTVTLALVAGAAGRTSVLVFTMPFWVALLSRWLLAEPFTANARRALVAGFAGLMLIVAPWQLHGVLPMLLAVLAGFLWALGSVLTKKTAQQGQLDSLNFSGWQALIGLAPLPLLLPFADFAAIHWSPAFVLGMIYSGVFSSAVGWLAWLWLLRRLPASTLSFNALVIPVLAVAMAATSLGEWPGSGELLGMLLIGMGIVLIARR</sequence>
<dbReference type="InterPro" id="IPR000620">
    <property type="entry name" value="EamA_dom"/>
</dbReference>
<comment type="caution">
    <text evidence="8">The sequence shown here is derived from an EMBL/GenBank/DDBJ whole genome shotgun (WGS) entry which is preliminary data.</text>
</comment>
<feature type="transmembrane region" description="Helical" evidence="6">
    <location>
        <begin position="282"/>
        <end position="299"/>
    </location>
</feature>
<evidence type="ECO:0000256" key="1">
    <source>
        <dbReference type="ARBA" id="ARBA00004651"/>
    </source>
</evidence>
<comment type="subcellular location">
    <subcellularLocation>
        <location evidence="1">Cell membrane</location>
        <topology evidence="1">Multi-pass membrane protein</topology>
    </subcellularLocation>
</comment>
<accession>A0A495AXB6</accession>
<keyword evidence="3 6" id="KW-0812">Transmembrane</keyword>
<feature type="transmembrane region" description="Helical" evidence="6">
    <location>
        <begin position="226"/>
        <end position="249"/>
    </location>
</feature>
<dbReference type="Pfam" id="PF00892">
    <property type="entry name" value="EamA"/>
    <property type="match status" value="2"/>
</dbReference>
<dbReference type="InterPro" id="IPR050638">
    <property type="entry name" value="AA-Vitamin_Transporters"/>
</dbReference>
<feature type="transmembrane region" description="Helical" evidence="6">
    <location>
        <begin position="22"/>
        <end position="40"/>
    </location>
</feature>
<reference evidence="8 9" key="1">
    <citation type="submission" date="2018-10" db="EMBL/GenBank/DDBJ databases">
        <title>Genomic Encyclopedia of Type Strains, Phase IV (KMG-IV): sequencing the most valuable type-strain genomes for metagenomic binning, comparative biology and taxonomic classification.</title>
        <authorList>
            <person name="Goeker M."/>
        </authorList>
    </citation>
    <scope>NUCLEOTIDE SEQUENCE [LARGE SCALE GENOMIC DNA]</scope>
    <source>
        <strain evidence="8 9">DSM 3303</strain>
    </source>
</reference>
<feature type="domain" description="EamA" evidence="7">
    <location>
        <begin position="165"/>
        <end position="299"/>
    </location>
</feature>
<dbReference type="Proteomes" id="UP000279384">
    <property type="component" value="Unassembled WGS sequence"/>
</dbReference>
<feature type="transmembrane region" description="Helical" evidence="6">
    <location>
        <begin position="256"/>
        <end position="276"/>
    </location>
</feature>
<keyword evidence="2" id="KW-1003">Cell membrane</keyword>
<feature type="domain" description="EamA" evidence="7">
    <location>
        <begin position="25"/>
        <end position="154"/>
    </location>
</feature>
<evidence type="ECO:0000256" key="6">
    <source>
        <dbReference type="SAM" id="Phobius"/>
    </source>
</evidence>
<evidence type="ECO:0000256" key="5">
    <source>
        <dbReference type="ARBA" id="ARBA00023136"/>
    </source>
</evidence>
<feature type="transmembrane region" description="Helical" evidence="6">
    <location>
        <begin position="165"/>
        <end position="182"/>
    </location>
</feature>
<keyword evidence="4 6" id="KW-1133">Transmembrane helix</keyword>
<evidence type="ECO:0000256" key="2">
    <source>
        <dbReference type="ARBA" id="ARBA00022475"/>
    </source>
</evidence>
<evidence type="ECO:0000313" key="8">
    <source>
        <dbReference type="EMBL" id="RKQ52970.1"/>
    </source>
</evidence>
<dbReference type="EMBL" id="RBID01000020">
    <property type="protein sequence ID" value="RKQ52970.1"/>
    <property type="molecule type" value="Genomic_DNA"/>
</dbReference>
<dbReference type="PANTHER" id="PTHR32322:SF18">
    <property type="entry name" value="S-ADENOSYLMETHIONINE_S-ADENOSYLHOMOCYSTEINE TRANSPORTER"/>
    <property type="match status" value="1"/>
</dbReference>
<feature type="transmembrane region" description="Helical" evidence="6">
    <location>
        <begin position="194"/>
        <end position="214"/>
    </location>
</feature>
<evidence type="ECO:0000256" key="3">
    <source>
        <dbReference type="ARBA" id="ARBA00022692"/>
    </source>
</evidence>
<feature type="transmembrane region" description="Helical" evidence="6">
    <location>
        <begin position="112"/>
        <end position="130"/>
    </location>
</feature>
<dbReference type="AlphaFoldDB" id="A0A495AXB6"/>
<evidence type="ECO:0000313" key="9">
    <source>
        <dbReference type="Proteomes" id="UP000279384"/>
    </source>
</evidence>
<keyword evidence="5 6" id="KW-0472">Membrane</keyword>
<name>A0A495AXB6_VOGIN</name>
<dbReference type="GO" id="GO:0005886">
    <property type="term" value="C:plasma membrane"/>
    <property type="evidence" value="ECO:0007669"/>
    <property type="project" value="UniProtKB-SubCell"/>
</dbReference>
<organism evidence="8 9">
    <name type="scientific">Vogesella indigofera</name>
    <name type="common">Pseudomonas indigofera</name>
    <dbReference type="NCBI Taxonomy" id="45465"/>
    <lineage>
        <taxon>Bacteria</taxon>
        <taxon>Pseudomonadati</taxon>
        <taxon>Pseudomonadota</taxon>
        <taxon>Betaproteobacteria</taxon>
        <taxon>Neisseriales</taxon>
        <taxon>Chromobacteriaceae</taxon>
        <taxon>Vogesella</taxon>
    </lineage>
</organism>
<feature type="transmembrane region" description="Helical" evidence="6">
    <location>
        <begin position="52"/>
        <end position="73"/>
    </location>
</feature>
<protein>
    <submittedName>
        <fullName evidence="8">EamA-like transporter family protein</fullName>
    </submittedName>
</protein>
<dbReference type="PANTHER" id="PTHR32322">
    <property type="entry name" value="INNER MEMBRANE TRANSPORTER"/>
    <property type="match status" value="1"/>
</dbReference>
<evidence type="ECO:0000259" key="7">
    <source>
        <dbReference type="Pfam" id="PF00892"/>
    </source>
</evidence>
<dbReference type="InterPro" id="IPR037185">
    <property type="entry name" value="EmrE-like"/>
</dbReference>